<evidence type="ECO:0000313" key="3">
    <source>
        <dbReference type="Proteomes" id="UP000036367"/>
    </source>
</evidence>
<evidence type="ECO:0000256" key="1">
    <source>
        <dbReference type="SAM" id="MobiDB-lite"/>
    </source>
</evidence>
<keyword evidence="3" id="KW-1185">Reference proteome</keyword>
<comment type="caution">
    <text evidence="2">The sequence shown here is derived from an EMBL/GenBank/DDBJ whole genome shotgun (WGS) entry which is preliminary data.</text>
</comment>
<reference evidence="2" key="1">
    <citation type="submission" date="2015-05" db="EMBL/GenBank/DDBJ databases">
        <title>Permanent draft genome of Rhodopirellula islandicus K833.</title>
        <authorList>
            <person name="Kizina J."/>
            <person name="Richter M."/>
            <person name="Glockner F.O."/>
            <person name="Harder J."/>
        </authorList>
    </citation>
    <scope>NUCLEOTIDE SEQUENCE [LARGE SCALE GENOMIC DNA]</scope>
    <source>
        <strain evidence="2">K833</strain>
    </source>
</reference>
<feature type="region of interest" description="Disordered" evidence="1">
    <location>
        <begin position="1"/>
        <end position="41"/>
    </location>
</feature>
<dbReference type="Proteomes" id="UP000036367">
    <property type="component" value="Unassembled WGS sequence"/>
</dbReference>
<accession>A0A0J1B8H9</accession>
<sequence length="41" mass="4105">MGDPLPLLSQHPPLPTRDGGTVADETSLAGAPLPVRLSAVG</sequence>
<gene>
    <name evidence="2" type="ORF">RISK_004891</name>
</gene>
<dbReference type="STRING" id="595434.RISK_004891"/>
<protein>
    <submittedName>
        <fullName evidence="2">Uncharacterized protein</fullName>
    </submittedName>
</protein>
<proteinExistence type="predicted"/>
<name>A0A0J1B8H9_RHOIS</name>
<dbReference type="PATRIC" id="fig|595434.4.peg.4643"/>
<feature type="compositionally biased region" description="Low complexity" evidence="1">
    <location>
        <begin position="1"/>
        <end position="11"/>
    </location>
</feature>
<evidence type="ECO:0000313" key="2">
    <source>
        <dbReference type="EMBL" id="KLU03125.1"/>
    </source>
</evidence>
<dbReference type="EMBL" id="LECT01000041">
    <property type="protein sequence ID" value="KLU03125.1"/>
    <property type="molecule type" value="Genomic_DNA"/>
</dbReference>
<organism evidence="2 3">
    <name type="scientific">Rhodopirellula islandica</name>
    <dbReference type="NCBI Taxonomy" id="595434"/>
    <lineage>
        <taxon>Bacteria</taxon>
        <taxon>Pseudomonadati</taxon>
        <taxon>Planctomycetota</taxon>
        <taxon>Planctomycetia</taxon>
        <taxon>Pirellulales</taxon>
        <taxon>Pirellulaceae</taxon>
        <taxon>Rhodopirellula</taxon>
    </lineage>
</organism>
<dbReference type="AlphaFoldDB" id="A0A0J1B8H9"/>